<evidence type="ECO:0000256" key="5">
    <source>
        <dbReference type="ARBA" id="ARBA00023180"/>
    </source>
</evidence>
<dbReference type="SUPFAM" id="SSF82866">
    <property type="entry name" value="Multidrug efflux transporter AcrB transmembrane domain"/>
    <property type="match status" value="1"/>
</dbReference>
<name>A0AAJ7DTJ2_9HYME</name>
<evidence type="ECO:0000256" key="1">
    <source>
        <dbReference type="ARBA" id="ARBA00004141"/>
    </source>
</evidence>
<accession>A0AAJ7DTJ2</accession>
<keyword evidence="2 6" id="KW-0812">Transmembrane</keyword>
<dbReference type="InterPro" id="IPR052081">
    <property type="entry name" value="Dispatched_Hh_regulator"/>
</dbReference>
<dbReference type="GeneID" id="105360852"/>
<dbReference type="PANTHER" id="PTHR45951:SF3">
    <property type="entry name" value="PROTEIN DISPATCHED"/>
    <property type="match status" value="1"/>
</dbReference>
<gene>
    <name evidence="8" type="primary">LOC105360852</name>
</gene>
<dbReference type="PANTHER" id="PTHR45951">
    <property type="entry name" value="PROTEIN DISPATCHED-RELATED"/>
    <property type="match status" value="1"/>
</dbReference>
<dbReference type="GO" id="GO:0007224">
    <property type="term" value="P:smoothened signaling pathway"/>
    <property type="evidence" value="ECO:0007669"/>
    <property type="project" value="TreeGrafter"/>
</dbReference>
<evidence type="ECO:0000256" key="6">
    <source>
        <dbReference type="SAM" id="Phobius"/>
    </source>
</evidence>
<comment type="subcellular location">
    <subcellularLocation>
        <location evidence="1">Membrane</location>
        <topology evidence="1">Multi-pass membrane protein</topology>
    </subcellularLocation>
</comment>
<proteinExistence type="predicted"/>
<feature type="transmembrane region" description="Helical" evidence="6">
    <location>
        <begin position="61"/>
        <end position="84"/>
    </location>
</feature>
<reference evidence="8" key="1">
    <citation type="submission" date="2025-08" db="UniProtKB">
        <authorList>
            <consortium name="RefSeq"/>
        </authorList>
    </citation>
    <scope>IDENTIFICATION</scope>
</reference>
<dbReference type="GO" id="GO:0022857">
    <property type="term" value="F:transmembrane transporter activity"/>
    <property type="evidence" value="ECO:0007669"/>
    <property type="project" value="TreeGrafter"/>
</dbReference>
<protein>
    <submittedName>
        <fullName evidence="8">Protein dispatched-like</fullName>
    </submittedName>
</protein>
<evidence type="ECO:0000256" key="4">
    <source>
        <dbReference type="ARBA" id="ARBA00023136"/>
    </source>
</evidence>
<evidence type="ECO:0000256" key="2">
    <source>
        <dbReference type="ARBA" id="ARBA00022692"/>
    </source>
</evidence>
<organism evidence="7 8">
    <name type="scientific">Ceratosolen solmsi marchali</name>
    <dbReference type="NCBI Taxonomy" id="326594"/>
    <lineage>
        <taxon>Eukaryota</taxon>
        <taxon>Metazoa</taxon>
        <taxon>Ecdysozoa</taxon>
        <taxon>Arthropoda</taxon>
        <taxon>Hexapoda</taxon>
        <taxon>Insecta</taxon>
        <taxon>Pterygota</taxon>
        <taxon>Neoptera</taxon>
        <taxon>Endopterygota</taxon>
        <taxon>Hymenoptera</taxon>
        <taxon>Apocrita</taxon>
        <taxon>Proctotrupomorpha</taxon>
        <taxon>Chalcidoidea</taxon>
        <taxon>Agaonidae</taxon>
        <taxon>Agaoninae</taxon>
        <taxon>Ceratosolen</taxon>
    </lineage>
</organism>
<evidence type="ECO:0000313" key="7">
    <source>
        <dbReference type="Proteomes" id="UP000695007"/>
    </source>
</evidence>
<keyword evidence="4 6" id="KW-0472">Membrane</keyword>
<feature type="transmembrane region" description="Helical" evidence="6">
    <location>
        <begin position="90"/>
        <end position="108"/>
    </location>
</feature>
<keyword evidence="7" id="KW-1185">Reference proteome</keyword>
<dbReference type="Gene3D" id="1.20.1640.10">
    <property type="entry name" value="Multidrug efflux transporter AcrB transmembrane domain"/>
    <property type="match status" value="1"/>
</dbReference>
<dbReference type="RefSeq" id="XP_011496153.1">
    <property type="nucleotide sequence ID" value="XM_011497851.1"/>
</dbReference>
<dbReference type="KEGG" id="csol:105360852"/>
<evidence type="ECO:0000256" key="3">
    <source>
        <dbReference type="ARBA" id="ARBA00022989"/>
    </source>
</evidence>
<dbReference type="GO" id="GO:0016020">
    <property type="term" value="C:membrane"/>
    <property type="evidence" value="ECO:0007669"/>
    <property type="project" value="UniProtKB-SubCell"/>
</dbReference>
<evidence type="ECO:0000313" key="8">
    <source>
        <dbReference type="RefSeq" id="XP_011496153.1"/>
    </source>
</evidence>
<feature type="transmembrane region" description="Helical" evidence="6">
    <location>
        <begin position="129"/>
        <end position="149"/>
    </location>
</feature>
<dbReference type="Proteomes" id="UP000695007">
    <property type="component" value="Unplaced"/>
</dbReference>
<keyword evidence="5" id="KW-0325">Glycoprotein</keyword>
<sequence length="278" mass="31004">MQDQLSTAPHGMKNGWFVSDLEFYELQRTLYEGTIWSIIVSMILTLFILAFVTLNPIISLFAILSVGITIAIAVAGLIFIGWKLNVLENITISTAIGLAVDFNLHYGVSYRINTANNRLERVKIALEQMSGPTLMAALTTSVAGALMLPSQVLPYIQIGIFLVLIMGVSWICATFFFCPLLSIGGPSKFLQFDSLRFNTSLLHSKKNKKLTTIVNESIELPIKQKKSTEISIAETRNNTNKEFQFHRDSSLPTFTRSIIHNAEIHYTISNGERPDLDS</sequence>
<feature type="transmembrane region" description="Helical" evidence="6">
    <location>
        <begin position="155"/>
        <end position="181"/>
    </location>
</feature>
<keyword evidence="3 6" id="KW-1133">Transmembrane helix</keyword>
<feature type="transmembrane region" description="Helical" evidence="6">
    <location>
        <begin position="34"/>
        <end position="54"/>
    </location>
</feature>
<dbReference type="AlphaFoldDB" id="A0AAJ7DTJ2"/>